<evidence type="ECO:0000313" key="1">
    <source>
        <dbReference type="EMBL" id="PSS02075.1"/>
    </source>
</evidence>
<dbReference type="Proteomes" id="UP000241462">
    <property type="component" value="Unassembled WGS sequence"/>
</dbReference>
<keyword evidence="2" id="KW-1185">Reference proteome</keyword>
<organism evidence="1 2">
    <name type="scientific">Coniella lustricola</name>
    <dbReference type="NCBI Taxonomy" id="2025994"/>
    <lineage>
        <taxon>Eukaryota</taxon>
        <taxon>Fungi</taxon>
        <taxon>Dikarya</taxon>
        <taxon>Ascomycota</taxon>
        <taxon>Pezizomycotina</taxon>
        <taxon>Sordariomycetes</taxon>
        <taxon>Sordariomycetidae</taxon>
        <taxon>Diaporthales</taxon>
        <taxon>Schizoparmaceae</taxon>
        <taxon>Coniella</taxon>
    </lineage>
</organism>
<dbReference type="EMBL" id="KZ678379">
    <property type="protein sequence ID" value="PSS02075.1"/>
    <property type="molecule type" value="Genomic_DNA"/>
</dbReference>
<proteinExistence type="predicted"/>
<gene>
    <name evidence="1" type="ORF">BD289DRAFT_269134</name>
</gene>
<dbReference type="InParanoid" id="A0A2T3AK83"/>
<name>A0A2T3AK83_9PEZI</name>
<sequence>MARSRCSRLSLSCLGGEAVCSWFVLLERATGVEVRVWTNPSSIFRSNFRSWTAHNTDSVFSSMASGRLICIMASPSQLHRQALLAQGRLASRPTPLSMSQPKEEGSTYGGCRLSKRPQLHLVLLAQPDKNLLGQLTYSTWQVQSFPAKCRSLQRASLAPCYGRRKTPNRYQFLCRRTSHHTASRCATHGIGGQFGSLPSPKVVSRRNRHIGNVECCT</sequence>
<accession>A0A2T3AK83</accession>
<dbReference type="AlphaFoldDB" id="A0A2T3AK83"/>
<reference evidence="1 2" key="1">
    <citation type="journal article" date="2018" name="Mycol. Prog.">
        <title>Coniella lustricola, a new species from submerged detritus.</title>
        <authorList>
            <person name="Raudabaugh D.B."/>
            <person name="Iturriaga T."/>
            <person name="Carver A."/>
            <person name="Mondo S."/>
            <person name="Pangilinan J."/>
            <person name="Lipzen A."/>
            <person name="He G."/>
            <person name="Amirebrahimi M."/>
            <person name="Grigoriev I.V."/>
            <person name="Miller A.N."/>
        </authorList>
    </citation>
    <scope>NUCLEOTIDE SEQUENCE [LARGE SCALE GENOMIC DNA]</scope>
    <source>
        <strain evidence="1 2">B22-T-1</strain>
    </source>
</reference>
<evidence type="ECO:0000313" key="2">
    <source>
        <dbReference type="Proteomes" id="UP000241462"/>
    </source>
</evidence>
<protein>
    <submittedName>
        <fullName evidence="1">Uncharacterized protein</fullName>
    </submittedName>
</protein>